<dbReference type="SMART" id="SM00862">
    <property type="entry name" value="Trans_reg_C"/>
    <property type="match status" value="1"/>
</dbReference>
<dbReference type="InterPro" id="IPR001789">
    <property type="entry name" value="Sig_transdc_resp-reg_receiver"/>
</dbReference>
<dbReference type="GO" id="GO:0006355">
    <property type="term" value="P:regulation of DNA-templated transcription"/>
    <property type="evidence" value="ECO:0007669"/>
    <property type="project" value="InterPro"/>
</dbReference>
<evidence type="ECO:0000256" key="4">
    <source>
        <dbReference type="ARBA" id="ARBA00023163"/>
    </source>
</evidence>
<evidence type="ECO:0000256" key="5">
    <source>
        <dbReference type="PROSITE-ProRule" id="PRU00169"/>
    </source>
</evidence>
<sequence>MNQPLVLVVEDDPDLRELMTVTLTNSGYRTLEASNGESALEKFHTHAPHLVLLDISLGPHTIDGLEVCRRIRRDSDVPIVFLTTHGEDIDQIIGFSTGADDYLTKPVNHRLLLARLAAVLRRQEGPRRTTEATRIGHGGIDIDLNARTVTLNDQLVDLTRIQFDLLAAMAENPTRVLTREQLVERVWGEWYGNDHHLDVHLSRLRHRVTAAGGPRVAHAVRGVGFRFTS</sequence>
<dbReference type="EMBL" id="REFW01000001">
    <property type="protein sequence ID" value="RMB61344.1"/>
    <property type="molecule type" value="Genomic_DNA"/>
</dbReference>
<dbReference type="GO" id="GO:0032993">
    <property type="term" value="C:protein-DNA complex"/>
    <property type="evidence" value="ECO:0007669"/>
    <property type="project" value="TreeGrafter"/>
</dbReference>
<dbReference type="Gene3D" id="3.40.50.2300">
    <property type="match status" value="1"/>
</dbReference>
<keyword evidence="2" id="KW-0805">Transcription regulation</keyword>
<dbReference type="CDD" id="cd17574">
    <property type="entry name" value="REC_OmpR"/>
    <property type="match status" value="1"/>
</dbReference>
<evidence type="ECO:0000313" key="9">
    <source>
        <dbReference type="EMBL" id="RMB61344.1"/>
    </source>
</evidence>
<reference evidence="9 10" key="1">
    <citation type="submission" date="2018-10" db="EMBL/GenBank/DDBJ databases">
        <title>Tessaracoccus antarcticuss sp. nov., isolated from sediment.</title>
        <authorList>
            <person name="Zhou L.Y."/>
            <person name="Du Z.J."/>
        </authorList>
    </citation>
    <scope>NUCLEOTIDE SEQUENCE [LARGE SCALE GENOMIC DNA]</scope>
    <source>
        <strain evidence="9 10">JDX10</strain>
    </source>
</reference>
<dbReference type="InterPro" id="IPR039420">
    <property type="entry name" value="WalR-like"/>
</dbReference>
<feature type="DNA-binding region" description="OmpR/PhoB-type" evidence="6">
    <location>
        <begin position="130"/>
        <end position="229"/>
    </location>
</feature>
<evidence type="ECO:0000256" key="2">
    <source>
        <dbReference type="ARBA" id="ARBA00023015"/>
    </source>
</evidence>
<keyword evidence="4" id="KW-0804">Transcription</keyword>
<dbReference type="GO" id="GO:0005829">
    <property type="term" value="C:cytosol"/>
    <property type="evidence" value="ECO:0007669"/>
    <property type="project" value="TreeGrafter"/>
</dbReference>
<dbReference type="PANTHER" id="PTHR48111">
    <property type="entry name" value="REGULATOR OF RPOS"/>
    <property type="match status" value="1"/>
</dbReference>
<dbReference type="SUPFAM" id="SSF52172">
    <property type="entry name" value="CheY-like"/>
    <property type="match status" value="1"/>
</dbReference>
<dbReference type="Pfam" id="PF00486">
    <property type="entry name" value="Trans_reg_C"/>
    <property type="match status" value="1"/>
</dbReference>
<feature type="domain" description="OmpR/PhoB-type" evidence="8">
    <location>
        <begin position="130"/>
        <end position="229"/>
    </location>
</feature>
<comment type="caution">
    <text evidence="9">The sequence shown here is derived from an EMBL/GenBank/DDBJ whole genome shotgun (WGS) entry which is preliminary data.</text>
</comment>
<dbReference type="GO" id="GO:0000156">
    <property type="term" value="F:phosphorelay response regulator activity"/>
    <property type="evidence" value="ECO:0007669"/>
    <property type="project" value="TreeGrafter"/>
</dbReference>
<dbReference type="Proteomes" id="UP000275256">
    <property type="component" value="Unassembled WGS sequence"/>
</dbReference>
<keyword evidence="1 5" id="KW-0597">Phosphoprotein</keyword>
<feature type="modified residue" description="4-aspartylphosphate" evidence="5">
    <location>
        <position position="54"/>
    </location>
</feature>
<evidence type="ECO:0000256" key="3">
    <source>
        <dbReference type="ARBA" id="ARBA00023125"/>
    </source>
</evidence>
<dbReference type="InterPro" id="IPR036388">
    <property type="entry name" value="WH-like_DNA-bd_sf"/>
</dbReference>
<proteinExistence type="predicted"/>
<dbReference type="InterPro" id="IPR001867">
    <property type="entry name" value="OmpR/PhoB-type_DNA-bd"/>
</dbReference>
<dbReference type="RefSeq" id="WP_121899892.1">
    <property type="nucleotide sequence ID" value="NZ_REFW01000001.1"/>
</dbReference>
<evidence type="ECO:0000256" key="1">
    <source>
        <dbReference type="ARBA" id="ARBA00022553"/>
    </source>
</evidence>
<evidence type="ECO:0000259" key="8">
    <source>
        <dbReference type="PROSITE" id="PS51755"/>
    </source>
</evidence>
<evidence type="ECO:0000313" key="10">
    <source>
        <dbReference type="Proteomes" id="UP000275256"/>
    </source>
</evidence>
<gene>
    <name evidence="9" type="ORF">EAX62_01390</name>
</gene>
<feature type="domain" description="Response regulatory" evidence="7">
    <location>
        <begin position="5"/>
        <end position="120"/>
    </location>
</feature>
<keyword evidence="10" id="KW-1185">Reference proteome</keyword>
<dbReference type="OrthoDB" id="3197131at2"/>
<dbReference type="Pfam" id="PF00072">
    <property type="entry name" value="Response_reg"/>
    <property type="match status" value="1"/>
</dbReference>
<dbReference type="AlphaFoldDB" id="A0A3M0G8V3"/>
<organism evidence="9 10">
    <name type="scientific">Tessaracoccus antarcticus</name>
    <dbReference type="NCBI Taxonomy" id="2479848"/>
    <lineage>
        <taxon>Bacteria</taxon>
        <taxon>Bacillati</taxon>
        <taxon>Actinomycetota</taxon>
        <taxon>Actinomycetes</taxon>
        <taxon>Propionibacteriales</taxon>
        <taxon>Propionibacteriaceae</taxon>
        <taxon>Tessaracoccus</taxon>
    </lineage>
</organism>
<dbReference type="InterPro" id="IPR011006">
    <property type="entry name" value="CheY-like_superfamily"/>
</dbReference>
<name>A0A3M0G8V3_9ACTN</name>
<dbReference type="Gene3D" id="6.10.250.690">
    <property type="match status" value="1"/>
</dbReference>
<dbReference type="CDD" id="cd00383">
    <property type="entry name" value="trans_reg_C"/>
    <property type="match status" value="1"/>
</dbReference>
<evidence type="ECO:0000259" key="7">
    <source>
        <dbReference type="PROSITE" id="PS50110"/>
    </source>
</evidence>
<dbReference type="Gene3D" id="1.10.10.10">
    <property type="entry name" value="Winged helix-like DNA-binding domain superfamily/Winged helix DNA-binding domain"/>
    <property type="match status" value="1"/>
</dbReference>
<keyword evidence="3 6" id="KW-0238">DNA-binding</keyword>
<dbReference type="SMART" id="SM00448">
    <property type="entry name" value="REC"/>
    <property type="match status" value="1"/>
</dbReference>
<dbReference type="PROSITE" id="PS51755">
    <property type="entry name" value="OMPR_PHOB"/>
    <property type="match status" value="1"/>
</dbReference>
<accession>A0A3M0G8V3</accession>
<protein>
    <submittedName>
        <fullName evidence="9">DNA-binding response regulator</fullName>
    </submittedName>
</protein>
<dbReference type="PANTHER" id="PTHR48111:SF4">
    <property type="entry name" value="DNA-BINDING DUAL TRANSCRIPTIONAL REGULATOR OMPR"/>
    <property type="match status" value="1"/>
</dbReference>
<evidence type="ECO:0000256" key="6">
    <source>
        <dbReference type="PROSITE-ProRule" id="PRU01091"/>
    </source>
</evidence>
<dbReference type="GO" id="GO:0000976">
    <property type="term" value="F:transcription cis-regulatory region binding"/>
    <property type="evidence" value="ECO:0007669"/>
    <property type="project" value="TreeGrafter"/>
</dbReference>
<dbReference type="PROSITE" id="PS50110">
    <property type="entry name" value="RESPONSE_REGULATORY"/>
    <property type="match status" value="1"/>
</dbReference>